<gene>
    <name evidence="3" type="ORF">CVT24_007838</name>
</gene>
<organism evidence="3 4">
    <name type="scientific">Panaeolus cyanescens</name>
    <dbReference type="NCBI Taxonomy" id="181874"/>
    <lineage>
        <taxon>Eukaryota</taxon>
        <taxon>Fungi</taxon>
        <taxon>Dikarya</taxon>
        <taxon>Basidiomycota</taxon>
        <taxon>Agaricomycotina</taxon>
        <taxon>Agaricomycetes</taxon>
        <taxon>Agaricomycetidae</taxon>
        <taxon>Agaricales</taxon>
        <taxon>Agaricineae</taxon>
        <taxon>Galeropsidaceae</taxon>
        <taxon>Panaeolus</taxon>
    </lineage>
</organism>
<dbReference type="PIRSF" id="PIRSF005715">
    <property type="entry name" value="VPS45_Sec1"/>
    <property type="match status" value="1"/>
</dbReference>
<dbReference type="InterPro" id="IPR036045">
    <property type="entry name" value="Sec1-like_sf"/>
</dbReference>
<dbReference type="OrthoDB" id="10262287at2759"/>
<dbReference type="EMBL" id="NHTK01005906">
    <property type="protein sequence ID" value="PPQ71647.1"/>
    <property type="molecule type" value="Genomic_DNA"/>
</dbReference>
<dbReference type="Gene3D" id="3.90.830.10">
    <property type="entry name" value="Syntaxin Binding Protein 1, Chain A, domain 2"/>
    <property type="match status" value="1"/>
</dbReference>
<dbReference type="AlphaFoldDB" id="A0A409VZF6"/>
<protein>
    <recommendedName>
        <fullName evidence="5">ATP binding protein</fullName>
    </recommendedName>
</protein>
<feature type="compositionally biased region" description="Low complexity" evidence="2">
    <location>
        <begin position="279"/>
        <end position="292"/>
    </location>
</feature>
<dbReference type="GO" id="GO:0016192">
    <property type="term" value="P:vesicle-mediated transport"/>
    <property type="evidence" value="ECO:0007669"/>
    <property type="project" value="InterPro"/>
</dbReference>
<evidence type="ECO:0008006" key="5">
    <source>
        <dbReference type="Google" id="ProtNLM"/>
    </source>
</evidence>
<name>A0A409VZF6_9AGAR</name>
<dbReference type="FunCoup" id="A0A409VZF6">
    <property type="interactions" value="479"/>
</dbReference>
<evidence type="ECO:0000256" key="1">
    <source>
        <dbReference type="ARBA" id="ARBA00009884"/>
    </source>
</evidence>
<dbReference type="SUPFAM" id="SSF56815">
    <property type="entry name" value="Sec1/munc18-like (SM) proteins"/>
    <property type="match status" value="1"/>
</dbReference>
<dbReference type="InterPro" id="IPR001619">
    <property type="entry name" value="Sec1-like"/>
</dbReference>
<comment type="similarity">
    <text evidence="1">Belongs to the STXBP/unc-18/SEC1 family.</text>
</comment>
<dbReference type="Gene3D" id="1.25.40.850">
    <property type="match status" value="1"/>
</dbReference>
<evidence type="ECO:0000313" key="4">
    <source>
        <dbReference type="Proteomes" id="UP000284842"/>
    </source>
</evidence>
<dbReference type="InParanoid" id="A0A409VZF6"/>
<dbReference type="InterPro" id="IPR043154">
    <property type="entry name" value="Sec-1-like_dom1"/>
</dbReference>
<dbReference type="STRING" id="181874.A0A409VZF6"/>
<sequence length="680" mass="73489">MPEAETVDSSKEPRLDVNLLKDIAKKDLVDALNSASRVNGAKTLVLDASLAGPLGLVTEVSLLKHHGVDKMFWLEAGPLTSSTTSIVYLCRPRIKNVKIIADHIKRHAKESRKHNYTLLLVPRISTLVSRILEEEGVLGDVSISSYNLQFIPIAEDVVSLEHENALRELWVDGDQTVIFDSVQALLTLQQLYGTFPQIVGKGDYAQASKVVNYDIRSPKVQVASSQPSSSPKIDSLIVLDRRVDMVTPLLTQLTYEGLVDELIGIKNSHVELPLSLLTPPTAGPNNAASSSTSPPPASGPPQLVSVKKEAKKKHHLTTTTDPLYAELRDLNFALLGKKLNKVARRLDENYKTDLQTKTVAQLRDFVGKLGGLQTEHQALRLHTGLTELIVPLTRTDVFNKSLEIQQNLLASYEVTAQLNAIEDLIAQGADMQVVIRLLCLASLTAGGVKAKNLENLKREILQAYGYEYLPLLLSLAAPPLGILLPNPVPPSSAAALSGFKYPYTTLRKSLRLLIDDSAEALDEVENDIAFVYSGYAPISIRLVQCIAQKGGVLSNPAEKERTGDTANGGDTKKGSFGKVQAHPIVGWKGFEDVVAAIPGQTVEITQKTAASVAPPVGASRDMATTTVVFFLGGCTYTEIAALRWVERQNKGRKFLIATTGIISGGSIIEGIAGVNSKSSG</sequence>
<feature type="region of interest" description="Disordered" evidence="2">
    <location>
        <begin position="276"/>
        <end position="317"/>
    </location>
</feature>
<dbReference type="InterPro" id="IPR043127">
    <property type="entry name" value="Sec-1-like_dom3a"/>
</dbReference>
<dbReference type="Pfam" id="PF00995">
    <property type="entry name" value="Sec1"/>
    <property type="match status" value="1"/>
</dbReference>
<comment type="caution">
    <text evidence="3">The sequence shown here is derived from an EMBL/GenBank/DDBJ whole genome shotgun (WGS) entry which is preliminary data.</text>
</comment>
<keyword evidence="4" id="KW-1185">Reference proteome</keyword>
<evidence type="ECO:0000256" key="2">
    <source>
        <dbReference type="SAM" id="MobiDB-lite"/>
    </source>
</evidence>
<dbReference type="InterPro" id="IPR027482">
    <property type="entry name" value="Sec1-like_dom2"/>
</dbReference>
<dbReference type="Gene3D" id="3.40.50.1910">
    <property type="match status" value="1"/>
</dbReference>
<accession>A0A409VZF6</accession>
<dbReference type="PANTHER" id="PTHR11679">
    <property type="entry name" value="VESICLE PROTEIN SORTING-ASSOCIATED"/>
    <property type="match status" value="1"/>
</dbReference>
<proteinExistence type="inferred from homology"/>
<dbReference type="Gene3D" id="3.40.50.2060">
    <property type="match status" value="1"/>
</dbReference>
<dbReference type="Proteomes" id="UP000284842">
    <property type="component" value="Unassembled WGS sequence"/>
</dbReference>
<dbReference type="InterPro" id="IPR043155">
    <property type="entry name" value="VPS33_dom3b"/>
</dbReference>
<evidence type="ECO:0000313" key="3">
    <source>
        <dbReference type="EMBL" id="PPQ71647.1"/>
    </source>
</evidence>
<reference evidence="3 4" key="1">
    <citation type="journal article" date="2018" name="Evol. Lett.">
        <title>Horizontal gene cluster transfer increased hallucinogenic mushroom diversity.</title>
        <authorList>
            <person name="Reynolds H.T."/>
            <person name="Vijayakumar V."/>
            <person name="Gluck-Thaler E."/>
            <person name="Korotkin H.B."/>
            <person name="Matheny P.B."/>
            <person name="Slot J.C."/>
        </authorList>
    </citation>
    <scope>NUCLEOTIDE SEQUENCE [LARGE SCALE GENOMIC DNA]</scope>
    <source>
        <strain evidence="3 4">2629</strain>
    </source>
</reference>